<keyword evidence="12" id="KW-1185">Reference proteome</keyword>
<evidence type="ECO:0000313" key="11">
    <source>
        <dbReference type="EMBL" id="KND60554.1"/>
    </source>
</evidence>
<dbReference type="GO" id="GO:0016887">
    <property type="term" value="F:ATP hydrolysis activity"/>
    <property type="evidence" value="ECO:0007669"/>
    <property type="project" value="InterPro"/>
</dbReference>
<reference evidence="12" key="1">
    <citation type="submission" date="2015-06" db="EMBL/GenBank/DDBJ databases">
        <title>Comparative genomics of Burkholderia leaf nodule symbionts.</title>
        <authorList>
            <person name="Carlier A."/>
            <person name="Eberl L."/>
            <person name="Pinto-Carbo M."/>
        </authorList>
    </citation>
    <scope>NUCLEOTIDE SEQUENCE [LARGE SCALE GENOMIC DNA]</scope>
    <source>
        <strain evidence="12">UZHbot4</strain>
    </source>
</reference>
<feature type="domain" description="ABC transporter" evidence="10">
    <location>
        <begin position="30"/>
        <end position="266"/>
    </location>
</feature>
<keyword evidence="7 11" id="KW-0067">ATP-binding</keyword>
<dbReference type="AlphaFoldDB" id="A0A0L0MF18"/>
<dbReference type="PANTHER" id="PTHR43790:SF3">
    <property type="entry name" value="D-ALLOSE IMPORT ATP-BINDING PROTEIN ALSA-RELATED"/>
    <property type="match status" value="1"/>
</dbReference>
<dbReference type="CDD" id="cd03215">
    <property type="entry name" value="ABC_Carb_Monos_II"/>
    <property type="match status" value="1"/>
</dbReference>
<dbReference type="Gene3D" id="3.40.50.300">
    <property type="entry name" value="P-loop containing nucleotide triphosphate hydrolases"/>
    <property type="match status" value="2"/>
</dbReference>
<sequence>MRAAPGVQHAPGGLSRVLIMADMQSNDFILRTYAVVKRYKGVVALDQVSVNIRCGTIHGLLGENGAGKSTLVRLISGQTEPTEGRIAFDGEDVQGSDVKQMEARGVFLATQEPMIVDSMSVADNLMLGRWPLKRGITRRVDQQALMQSVEVALEGTGFDPRMPARLLSAVAKRKLNILRALHSGGKFLILDEPTTALTLADREHLFDFMRSLKARGVTFVFISHYNEEILDICDGVSVLRNGKLAGEHDDLSTIDSDGLSELVIGRDVPLFYRDRQAPSQAKNDAWLVENLVAPGIEVERFGIAPGEIVGFAGLPGSGAKELALALFGLNPAKRGRIAHGGASGALPDHPGTAFARGIAYLSDDRHRDGLVGLQSIAHNITLSSLSGVSTGGVIDAGAERGVVKRYFEHFRVKAATPEVLLGTLSGGNQQKVCLGRVLATSPRLLILDEPTRGIDVGVKEEVHRIIDTLTREGLSVIVITSDLDEMVRMVDRVCVFVGGRIEREYTGAQIDKDAILQAAFNVDAAAMRDEQAAPLASQS</sequence>
<evidence type="ECO:0000256" key="2">
    <source>
        <dbReference type="ARBA" id="ARBA00022475"/>
    </source>
</evidence>
<evidence type="ECO:0000313" key="12">
    <source>
        <dbReference type="Proteomes" id="UP000036959"/>
    </source>
</evidence>
<dbReference type="CDD" id="cd03216">
    <property type="entry name" value="ABC_Carb_Monos_I"/>
    <property type="match status" value="1"/>
</dbReference>
<accession>A0A0L0MF18</accession>
<evidence type="ECO:0000256" key="9">
    <source>
        <dbReference type="ARBA" id="ARBA00023136"/>
    </source>
</evidence>
<dbReference type="InterPro" id="IPR003593">
    <property type="entry name" value="AAA+_ATPase"/>
</dbReference>
<evidence type="ECO:0000259" key="10">
    <source>
        <dbReference type="PROSITE" id="PS50893"/>
    </source>
</evidence>
<dbReference type="Pfam" id="PF00005">
    <property type="entry name" value="ABC_tran"/>
    <property type="match status" value="2"/>
</dbReference>
<comment type="caution">
    <text evidence="11">The sequence shown here is derived from an EMBL/GenBank/DDBJ whole genome shotgun (WGS) entry which is preliminary data.</text>
</comment>
<dbReference type="InterPro" id="IPR003439">
    <property type="entry name" value="ABC_transporter-like_ATP-bd"/>
</dbReference>
<dbReference type="RefSeq" id="WP_198155235.1">
    <property type="nucleotide sequence ID" value="NZ_LFJJ01000056.1"/>
</dbReference>
<dbReference type="InterPro" id="IPR017871">
    <property type="entry name" value="ABC_transporter-like_CS"/>
</dbReference>
<feature type="domain" description="ABC transporter" evidence="10">
    <location>
        <begin position="280"/>
        <end position="523"/>
    </location>
</feature>
<dbReference type="GO" id="GO:0005524">
    <property type="term" value="F:ATP binding"/>
    <property type="evidence" value="ECO:0007669"/>
    <property type="project" value="UniProtKB-KW"/>
</dbReference>
<dbReference type="PROSITE" id="PS50893">
    <property type="entry name" value="ABC_TRANSPORTER_2"/>
    <property type="match status" value="2"/>
</dbReference>
<organism evidence="11 12">
    <name type="scientific">Candidatus Burkholderia verschuerenii</name>
    <dbReference type="NCBI Taxonomy" id="242163"/>
    <lineage>
        <taxon>Bacteria</taxon>
        <taxon>Pseudomonadati</taxon>
        <taxon>Pseudomonadota</taxon>
        <taxon>Betaproteobacteria</taxon>
        <taxon>Burkholderiales</taxon>
        <taxon>Burkholderiaceae</taxon>
        <taxon>Burkholderia</taxon>
    </lineage>
</organism>
<keyword evidence="8" id="KW-1278">Translocase</keyword>
<keyword evidence="9" id="KW-0472">Membrane</keyword>
<dbReference type="SMART" id="SM00382">
    <property type="entry name" value="AAA"/>
    <property type="match status" value="2"/>
</dbReference>
<evidence type="ECO:0000256" key="4">
    <source>
        <dbReference type="ARBA" id="ARBA00022597"/>
    </source>
</evidence>
<keyword evidence="2" id="KW-1003">Cell membrane</keyword>
<dbReference type="EMBL" id="LFJJ01000056">
    <property type="protein sequence ID" value="KND60554.1"/>
    <property type="molecule type" value="Genomic_DNA"/>
</dbReference>
<dbReference type="Proteomes" id="UP000036959">
    <property type="component" value="Unassembled WGS sequence"/>
</dbReference>
<keyword evidence="5" id="KW-0677">Repeat</keyword>
<dbReference type="InterPro" id="IPR027417">
    <property type="entry name" value="P-loop_NTPase"/>
</dbReference>
<name>A0A0L0MF18_9BURK</name>
<keyword evidence="1" id="KW-0813">Transport</keyword>
<dbReference type="PANTHER" id="PTHR43790">
    <property type="entry name" value="CARBOHYDRATE TRANSPORT ATP-BINDING PROTEIN MG119-RELATED"/>
    <property type="match status" value="1"/>
</dbReference>
<gene>
    <name evidence="11" type="ORF">BVER_03654c</name>
</gene>
<keyword evidence="4" id="KW-0762">Sugar transport</keyword>
<evidence type="ECO:0000256" key="6">
    <source>
        <dbReference type="ARBA" id="ARBA00022741"/>
    </source>
</evidence>
<evidence type="ECO:0000256" key="7">
    <source>
        <dbReference type="ARBA" id="ARBA00022840"/>
    </source>
</evidence>
<dbReference type="InterPro" id="IPR050107">
    <property type="entry name" value="ABC_carbohydrate_import_ATPase"/>
</dbReference>
<evidence type="ECO:0000256" key="1">
    <source>
        <dbReference type="ARBA" id="ARBA00022448"/>
    </source>
</evidence>
<keyword evidence="6" id="KW-0547">Nucleotide-binding</keyword>
<proteinExistence type="predicted"/>
<dbReference type="PATRIC" id="fig|242163.4.peg.5855"/>
<protein>
    <submittedName>
        <fullName evidence="11">D-xylose transport ATP-binding protein XylG</fullName>
    </submittedName>
</protein>
<dbReference type="SUPFAM" id="SSF52540">
    <property type="entry name" value="P-loop containing nucleoside triphosphate hydrolases"/>
    <property type="match status" value="2"/>
</dbReference>
<dbReference type="PROSITE" id="PS00211">
    <property type="entry name" value="ABC_TRANSPORTER_1"/>
    <property type="match status" value="1"/>
</dbReference>
<evidence type="ECO:0000256" key="3">
    <source>
        <dbReference type="ARBA" id="ARBA00022519"/>
    </source>
</evidence>
<evidence type="ECO:0000256" key="5">
    <source>
        <dbReference type="ARBA" id="ARBA00022737"/>
    </source>
</evidence>
<keyword evidence="3" id="KW-0997">Cell inner membrane</keyword>
<evidence type="ECO:0000256" key="8">
    <source>
        <dbReference type="ARBA" id="ARBA00022967"/>
    </source>
</evidence>